<dbReference type="AlphaFoldDB" id="A0A382XBA2"/>
<proteinExistence type="predicted"/>
<protein>
    <recommendedName>
        <fullName evidence="2">GYF domain-containing protein</fullName>
    </recommendedName>
</protein>
<reference evidence="1" key="1">
    <citation type="submission" date="2018-05" db="EMBL/GenBank/DDBJ databases">
        <authorList>
            <person name="Lanie J.A."/>
            <person name="Ng W.-L."/>
            <person name="Kazmierczak K.M."/>
            <person name="Andrzejewski T.M."/>
            <person name="Davidsen T.M."/>
            <person name="Wayne K.J."/>
            <person name="Tettelin H."/>
            <person name="Glass J.I."/>
            <person name="Rusch D."/>
            <person name="Podicherti R."/>
            <person name="Tsui H.-C.T."/>
            <person name="Winkler M.E."/>
        </authorList>
    </citation>
    <scope>NUCLEOTIDE SEQUENCE</scope>
</reference>
<evidence type="ECO:0008006" key="2">
    <source>
        <dbReference type="Google" id="ProtNLM"/>
    </source>
</evidence>
<sequence length="37" mass="4151">MDYIATGMDSSKWYYLRAGQQRGPMNIKALQGLLESG</sequence>
<dbReference type="EMBL" id="UINC01165948">
    <property type="protein sequence ID" value="SVD67628.1"/>
    <property type="molecule type" value="Genomic_DNA"/>
</dbReference>
<feature type="non-terminal residue" evidence="1">
    <location>
        <position position="37"/>
    </location>
</feature>
<name>A0A382XBA2_9ZZZZ</name>
<evidence type="ECO:0000313" key="1">
    <source>
        <dbReference type="EMBL" id="SVD67628.1"/>
    </source>
</evidence>
<organism evidence="1">
    <name type="scientific">marine metagenome</name>
    <dbReference type="NCBI Taxonomy" id="408172"/>
    <lineage>
        <taxon>unclassified sequences</taxon>
        <taxon>metagenomes</taxon>
        <taxon>ecological metagenomes</taxon>
    </lineage>
</organism>
<accession>A0A382XBA2</accession>
<gene>
    <name evidence="1" type="ORF">METZ01_LOCUS420482</name>
</gene>